<dbReference type="InterPro" id="IPR051082">
    <property type="entry name" value="Pentapeptide-BTB/POZ_domain"/>
</dbReference>
<accession>A0A4Y6UYM6</accession>
<dbReference type="Proteomes" id="UP000316968">
    <property type="component" value="Chromosome"/>
</dbReference>
<protein>
    <submittedName>
        <fullName evidence="2">Pentapeptide repeat-containing protein</fullName>
    </submittedName>
</protein>
<dbReference type="PANTHER" id="PTHR14136:SF37">
    <property type="entry name" value="PENTAPEPTIDE REPEAT-CONTAINING PROTEIN"/>
    <property type="match status" value="1"/>
</dbReference>
<feature type="compositionally biased region" description="Basic residues" evidence="1">
    <location>
        <begin position="199"/>
        <end position="216"/>
    </location>
</feature>
<dbReference type="Gene3D" id="2.160.20.80">
    <property type="entry name" value="E3 ubiquitin-protein ligase SopA"/>
    <property type="match status" value="1"/>
</dbReference>
<evidence type="ECO:0000256" key="1">
    <source>
        <dbReference type="SAM" id="MobiDB-lite"/>
    </source>
</evidence>
<organism evidence="2 3">
    <name type="scientific">Saccharibacillus brassicae</name>
    <dbReference type="NCBI Taxonomy" id="2583377"/>
    <lineage>
        <taxon>Bacteria</taxon>
        <taxon>Bacillati</taxon>
        <taxon>Bacillota</taxon>
        <taxon>Bacilli</taxon>
        <taxon>Bacillales</taxon>
        <taxon>Paenibacillaceae</taxon>
        <taxon>Saccharibacillus</taxon>
    </lineage>
</organism>
<dbReference type="EMBL" id="CP041217">
    <property type="protein sequence ID" value="QDH21115.1"/>
    <property type="molecule type" value="Genomic_DNA"/>
</dbReference>
<dbReference type="AlphaFoldDB" id="A0A4Y6UYM6"/>
<dbReference type="RefSeq" id="WP_141447662.1">
    <property type="nucleotide sequence ID" value="NZ_CP041217.1"/>
</dbReference>
<feature type="region of interest" description="Disordered" evidence="1">
    <location>
        <begin position="290"/>
        <end position="309"/>
    </location>
</feature>
<dbReference type="OrthoDB" id="154708at2"/>
<dbReference type="SUPFAM" id="SSF141571">
    <property type="entry name" value="Pentapeptide repeat-like"/>
    <property type="match status" value="1"/>
</dbReference>
<feature type="region of interest" description="Disordered" evidence="1">
    <location>
        <begin position="191"/>
        <end position="217"/>
    </location>
</feature>
<evidence type="ECO:0000313" key="2">
    <source>
        <dbReference type="EMBL" id="QDH21115.1"/>
    </source>
</evidence>
<proteinExistence type="predicted"/>
<dbReference type="PANTHER" id="PTHR14136">
    <property type="entry name" value="BTB_POZ DOMAIN-CONTAINING PROTEIN KCTD9"/>
    <property type="match status" value="1"/>
</dbReference>
<dbReference type="KEGG" id="saca:FFV09_09775"/>
<dbReference type="InterPro" id="IPR001646">
    <property type="entry name" value="5peptide_repeat"/>
</dbReference>
<reference evidence="2 3" key="1">
    <citation type="submission" date="2019-06" db="EMBL/GenBank/DDBJ databases">
        <title>Saccharibacillus brassicae sp. nov., an endophytic bacterium isolated from Chinese cabbage seeds (Brassica pekinensis).</title>
        <authorList>
            <person name="Jiang L."/>
            <person name="Lee J."/>
            <person name="Kim S.W."/>
        </authorList>
    </citation>
    <scope>NUCLEOTIDE SEQUENCE [LARGE SCALE GENOMIC DNA]</scope>
    <source>
        <strain evidence="3">KCTC 43072 / ATSA2</strain>
    </source>
</reference>
<dbReference type="Pfam" id="PF00805">
    <property type="entry name" value="Pentapeptide"/>
    <property type="match status" value="1"/>
</dbReference>
<evidence type="ECO:0000313" key="3">
    <source>
        <dbReference type="Proteomes" id="UP000316968"/>
    </source>
</evidence>
<name>A0A4Y6UYM6_SACBS</name>
<keyword evidence="3" id="KW-1185">Reference proteome</keyword>
<sequence>MTQKFDDPLPEPGAYRARFRGDCENCFGLCCAALPFAASVDFAIDKAAGEPCRNLRDDFRCGIHTKLRGSGFRGCTVYDCFGAGQKVSQQTFGGVNWRERPETARAMFEVLPIVWQLHELMLYLTELLGRSAASKLHPQLGEALAEIERLTQLEPDALLKLSVSAQRAEVNGLLLEGSELVRAEALRRKAARGEEPARGRQHPRGGKAGRRGRRPAIGRGADLVGADLRGEDLRAANLRGAYLIAANLSGADLREADLIGADFRDADLRGADLTGALFLTQVQLNAARGDASTTLPPGLERPDHWTAAG</sequence>
<gene>
    <name evidence="2" type="ORF">FFV09_09775</name>
</gene>
<feature type="compositionally biased region" description="Basic and acidic residues" evidence="1">
    <location>
        <begin position="300"/>
        <end position="309"/>
    </location>
</feature>